<dbReference type="EMBL" id="QKKF02015207">
    <property type="protein sequence ID" value="RZF42416.1"/>
    <property type="molecule type" value="Genomic_DNA"/>
</dbReference>
<evidence type="ECO:0000313" key="3">
    <source>
        <dbReference type="EMBL" id="RZF42416.1"/>
    </source>
</evidence>
<evidence type="ECO:0000256" key="1">
    <source>
        <dbReference type="SAM" id="MobiDB-lite"/>
    </source>
</evidence>
<gene>
    <name evidence="3" type="ORF">LSTR_LSTR015758</name>
</gene>
<keyword evidence="4" id="KW-1185">Reference proteome</keyword>
<feature type="compositionally biased region" description="Acidic residues" evidence="1">
    <location>
        <begin position="80"/>
        <end position="95"/>
    </location>
</feature>
<feature type="compositionally biased region" description="Low complexity" evidence="1">
    <location>
        <begin position="186"/>
        <end position="201"/>
    </location>
</feature>
<name>A0A482X9L0_LAOST</name>
<dbReference type="Proteomes" id="UP000291343">
    <property type="component" value="Unassembled WGS sequence"/>
</dbReference>
<dbReference type="OrthoDB" id="8197504at2759"/>
<keyword evidence="2" id="KW-0732">Signal</keyword>
<feature type="compositionally biased region" description="Polar residues" evidence="1">
    <location>
        <begin position="144"/>
        <end position="185"/>
    </location>
</feature>
<feature type="compositionally biased region" description="Low complexity" evidence="1">
    <location>
        <begin position="61"/>
        <end position="75"/>
    </location>
</feature>
<sequence>MRNFRLSAAVLLCAIYRVSCEDYEYDDEISAPAPVQKAAPPPPRGLSALQRSARGPVIGRPQPKSLTKSTTSTTTPEPPPGDEYDDEQLVDEEEAQGGSEEQTTTEAAKKGTVLKGGVVRPFRSNTDLLETLKRRRAQVGQHGQVVSTTHAPPTPSTEASKSFKNNASGRRNKIADQTGSNSNLKSSTTNASGASASSGSGRRFSPRGQRPEASSQEPTSSEETQTARSSRLFAGRGRRF</sequence>
<organism evidence="3 4">
    <name type="scientific">Laodelphax striatellus</name>
    <name type="common">Small brown planthopper</name>
    <name type="synonym">Delphax striatella</name>
    <dbReference type="NCBI Taxonomy" id="195883"/>
    <lineage>
        <taxon>Eukaryota</taxon>
        <taxon>Metazoa</taxon>
        <taxon>Ecdysozoa</taxon>
        <taxon>Arthropoda</taxon>
        <taxon>Hexapoda</taxon>
        <taxon>Insecta</taxon>
        <taxon>Pterygota</taxon>
        <taxon>Neoptera</taxon>
        <taxon>Paraneoptera</taxon>
        <taxon>Hemiptera</taxon>
        <taxon>Auchenorrhyncha</taxon>
        <taxon>Fulgoroidea</taxon>
        <taxon>Delphacidae</taxon>
        <taxon>Criomorphinae</taxon>
        <taxon>Laodelphax</taxon>
    </lineage>
</organism>
<protein>
    <submittedName>
        <fullName evidence="3">Uncharacterized protein</fullName>
    </submittedName>
</protein>
<feature type="region of interest" description="Disordered" evidence="1">
    <location>
        <begin position="32"/>
        <end position="112"/>
    </location>
</feature>
<reference evidence="3 4" key="1">
    <citation type="journal article" date="2017" name="Gigascience">
        <title>Genome sequence of the small brown planthopper, Laodelphax striatellus.</title>
        <authorList>
            <person name="Zhu J."/>
            <person name="Jiang F."/>
            <person name="Wang X."/>
            <person name="Yang P."/>
            <person name="Bao Y."/>
            <person name="Zhao W."/>
            <person name="Wang W."/>
            <person name="Lu H."/>
            <person name="Wang Q."/>
            <person name="Cui N."/>
            <person name="Li J."/>
            <person name="Chen X."/>
            <person name="Luo L."/>
            <person name="Yu J."/>
            <person name="Kang L."/>
            <person name="Cui F."/>
        </authorList>
    </citation>
    <scope>NUCLEOTIDE SEQUENCE [LARGE SCALE GENOMIC DNA]</scope>
    <source>
        <strain evidence="3">Lst14</strain>
    </source>
</reference>
<evidence type="ECO:0000256" key="2">
    <source>
        <dbReference type="SAM" id="SignalP"/>
    </source>
</evidence>
<feature type="chain" id="PRO_5019751504" evidence="2">
    <location>
        <begin position="21"/>
        <end position="240"/>
    </location>
</feature>
<feature type="signal peptide" evidence="2">
    <location>
        <begin position="1"/>
        <end position="20"/>
    </location>
</feature>
<feature type="compositionally biased region" description="Low complexity" evidence="1">
    <location>
        <begin position="211"/>
        <end position="227"/>
    </location>
</feature>
<accession>A0A482X9L0</accession>
<dbReference type="InParanoid" id="A0A482X9L0"/>
<proteinExistence type="predicted"/>
<feature type="region of interest" description="Disordered" evidence="1">
    <location>
        <begin position="136"/>
        <end position="240"/>
    </location>
</feature>
<comment type="caution">
    <text evidence="3">The sequence shown here is derived from an EMBL/GenBank/DDBJ whole genome shotgun (WGS) entry which is preliminary data.</text>
</comment>
<evidence type="ECO:0000313" key="4">
    <source>
        <dbReference type="Proteomes" id="UP000291343"/>
    </source>
</evidence>
<dbReference type="AlphaFoldDB" id="A0A482X9L0"/>